<dbReference type="GO" id="GO:0005634">
    <property type="term" value="C:nucleus"/>
    <property type="evidence" value="ECO:0007669"/>
    <property type="project" value="UniProtKB-SubCell"/>
</dbReference>
<organism evidence="6 7">
    <name type="scientific">Pyrus ussuriensis x Pyrus communis</name>
    <dbReference type="NCBI Taxonomy" id="2448454"/>
    <lineage>
        <taxon>Eukaryota</taxon>
        <taxon>Viridiplantae</taxon>
        <taxon>Streptophyta</taxon>
        <taxon>Embryophyta</taxon>
        <taxon>Tracheophyta</taxon>
        <taxon>Spermatophyta</taxon>
        <taxon>Magnoliopsida</taxon>
        <taxon>eudicotyledons</taxon>
        <taxon>Gunneridae</taxon>
        <taxon>Pentapetalae</taxon>
        <taxon>rosids</taxon>
        <taxon>fabids</taxon>
        <taxon>Rosales</taxon>
        <taxon>Rosaceae</taxon>
        <taxon>Amygdaloideae</taxon>
        <taxon>Maleae</taxon>
        <taxon>Pyrus</taxon>
    </lineage>
</organism>
<proteinExistence type="predicted"/>
<evidence type="ECO:0000313" key="7">
    <source>
        <dbReference type="Proteomes" id="UP000327157"/>
    </source>
</evidence>
<evidence type="ECO:0000256" key="3">
    <source>
        <dbReference type="ARBA" id="ARBA00023242"/>
    </source>
</evidence>
<evidence type="ECO:0000256" key="4">
    <source>
        <dbReference type="RuleBase" id="RU369104"/>
    </source>
</evidence>
<dbReference type="InterPro" id="IPR025610">
    <property type="entry name" value="MYC/MYB_N"/>
</dbReference>
<comment type="subcellular location">
    <subcellularLocation>
        <location evidence="4">Nucleus</location>
    </subcellularLocation>
</comment>
<evidence type="ECO:0000256" key="2">
    <source>
        <dbReference type="ARBA" id="ARBA00023163"/>
    </source>
</evidence>
<feature type="domain" description="Transcription factor MYC/MYB N-terminal" evidence="5">
    <location>
        <begin position="3"/>
        <end position="73"/>
    </location>
</feature>
<name>A0A5N5IDY5_9ROSA</name>
<reference evidence="7" key="2">
    <citation type="submission" date="2019-10" db="EMBL/GenBank/DDBJ databases">
        <title>A de novo genome assembly of a pear dwarfing rootstock.</title>
        <authorList>
            <person name="Wang F."/>
            <person name="Wang J."/>
            <person name="Li S."/>
            <person name="Zhang Y."/>
            <person name="Fang M."/>
            <person name="Ma L."/>
            <person name="Zhao Y."/>
            <person name="Jiang S."/>
        </authorList>
    </citation>
    <scope>NUCLEOTIDE SEQUENCE [LARGE SCALE GENOMIC DNA]</scope>
</reference>
<dbReference type="Proteomes" id="UP000327157">
    <property type="component" value="Chromosome 5"/>
</dbReference>
<dbReference type="GO" id="GO:0003700">
    <property type="term" value="F:DNA-binding transcription factor activity"/>
    <property type="evidence" value="ECO:0007669"/>
    <property type="project" value="InterPro"/>
</dbReference>
<keyword evidence="2 4" id="KW-0804">Transcription</keyword>
<dbReference type="AlphaFoldDB" id="A0A5N5IDY5"/>
<keyword evidence="3 4" id="KW-0539">Nucleus</keyword>
<keyword evidence="1 4" id="KW-0805">Transcription regulation</keyword>
<dbReference type="EMBL" id="SMOL01000004">
    <property type="protein sequence ID" value="KAB2636702.1"/>
    <property type="molecule type" value="Genomic_DNA"/>
</dbReference>
<reference evidence="6 7" key="1">
    <citation type="submission" date="2019-09" db="EMBL/GenBank/DDBJ databases">
        <authorList>
            <person name="Ou C."/>
        </authorList>
    </citation>
    <scope>NUCLEOTIDE SEQUENCE [LARGE SCALE GENOMIC DNA]</scope>
    <source>
        <strain evidence="6">S2</strain>
        <tissue evidence="6">Leaf</tissue>
    </source>
</reference>
<accession>A0A5N5IDY5</accession>
<dbReference type="PANTHER" id="PTHR11514">
    <property type="entry name" value="MYC"/>
    <property type="match status" value="1"/>
</dbReference>
<gene>
    <name evidence="6" type="ORF">D8674_027236</name>
</gene>
<dbReference type="InterPro" id="IPR045084">
    <property type="entry name" value="AIB/MYC-like"/>
</dbReference>
<dbReference type="GO" id="GO:0000976">
    <property type="term" value="F:transcription cis-regulatory region binding"/>
    <property type="evidence" value="ECO:0007669"/>
    <property type="project" value="TreeGrafter"/>
</dbReference>
<sequence>MQKKEEVKKWVLEKLHACFGGLNGDIYARRLDGVSDVEMFHLTSMCYAFKLDSISHCGPGESYKSGKSIWVSDAGVVELGSVKSTSEKQSYVDMVRSAFGESSPIQAKTDRTFTGMYLLLLV</sequence>
<evidence type="ECO:0000313" key="6">
    <source>
        <dbReference type="EMBL" id="KAB2636702.1"/>
    </source>
</evidence>
<reference evidence="6 7" key="3">
    <citation type="submission" date="2019-11" db="EMBL/GenBank/DDBJ databases">
        <title>A de novo genome assembly of a pear dwarfing rootstock.</title>
        <authorList>
            <person name="Wang F."/>
            <person name="Wang J."/>
            <person name="Li S."/>
            <person name="Zhang Y."/>
            <person name="Fang M."/>
            <person name="Ma L."/>
            <person name="Zhao Y."/>
            <person name="Jiang S."/>
        </authorList>
    </citation>
    <scope>NUCLEOTIDE SEQUENCE [LARGE SCALE GENOMIC DNA]</scope>
    <source>
        <strain evidence="6">S2</strain>
        <tissue evidence="6">Leaf</tissue>
    </source>
</reference>
<protein>
    <recommendedName>
        <fullName evidence="4">Transcription factor</fullName>
        <shortName evidence="4">bHLH transcription factor</shortName>
    </recommendedName>
    <alternativeName>
        <fullName evidence="4">Basic helix-loop-helix protein</fullName>
    </alternativeName>
</protein>
<dbReference type="Pfam" id="PF14215">
    <property type="entry name" value="bHLH-MYC_N"/>
    <property type="match status" value="1"/>
</dbReference>
<dbReference type="PANTHER" id="PTHR11514:SF53">
    <property type="entry name" value="TRANSCRIPTION FACTOR BHLH3"/>
    <property type="match status" value="1"/>
</dbReference>
<evidence type="ECO:0000256" key="1">
    <source>
        <dbReference type="ARBA" id="ARBA00023015"/>
    </source>
</evidence>
<keyword evidence="7" id="KW-1185">Reference proteome</keyword>
<comment type="caution">
    <text evidence="6">The sequence shown here is derived from an EMBL/GenBank/DDBJ whole genome shotgun (WGS) entry which is preliminary data.</text>
</comment>
<evidence type="ECO:0000259" key="5">
    <source>
        <dbReference type="Pfam" id="PF14215"/>
    </source>
</evidence>